<dbReference type="Gene3D" id="1.20.5.340">
    <property type="match status" value="1"/>
</dbReference>
<dbReference type="Proteomes" id="UP000515847">
    <property type="component" value="Chromosome"/>
</dbReference>
<reference evidence="1 2" key="1">
    <citation type="journal article" date="2019" name="Front. Microbiol.">
        <title>Thermoanaerosceptrum fracticalcis gen. nov. sp. nov., a Novel Fumarate-Fermenting Microorganism From a Deep Fractured Carbonate Aquifer of the US Great Basin.</title>
        <authorList>
            <person name="Hamilton-Brehm S.D."/>
            <person name="Stewart L.E."/>
            <person name="Zavarin M."/>
            <person name="Caldwell M."/>
            <person name="Lawson P.A."/>
            <person name="Onstott T.C."/>
            <person name="Grzymski J."/>
            <person name="Neveux I."/>
            <person name="Lollar B.S."/>
            <person name="Russell C.E."/>
            <person name="Moser D.P."/>
        </authorList>
    </citation>
    <scope>NUCLEOTIDE SEQUENCE [LARGE SCALE GENOMIC DNA]</scope>
    <source>
        <strain evidence="1 2">DRI-13</strain>
    </source>
</reference>
<name>A0A7G6E4H3_THEFR</name>
<evidence type="ECO:0000313" key="1">
    <source>
        <dbReference type="EMBL" id="QNB46977.1"/>
    </source>
</evidence>
<protein>
    <submittedName>
        <fullName evidence="1">Uncharacterized protein</fullName>
    </submittedName>
</protein>
<dbReference type="KEGG" id="tfr:BR63_12075"/>
<sequence>MEEKELLKQILEKMTSMEKEISGLKEGQKEHTQLLKAIEHRVEVSDARLCRMEEDVTQIKGHITRITNHLLDHDTDIRLIKKMMSK</sequence>
<proteinExistence type="predicted"/>
<evidence type="ECO:0000313" key="2">
    <source>
        <dbReference type="Proteomes" id="UP000515847"/>
    </source>
</evidence>
<keyword evidence="2" id="KW-1185">Reference proteome</keyword>
<accession>A0A7G6E4H3</accession>
<dbReference type="OrthoDB" id="1708171at2"/>
<gene>
    <name evidence="1" type="ORF">BR63_12075</name>
</gene>
<dbReference type="AlphaFoldDB" id="A0A7G6E4H3"/>
<organism evidence="1 2">
    <name type="scientific">Thermanaerosceptrum fracticalcis</name>
    <dbReference type="NCBI Taxonomy" id="1712410"/>
    <lineage>
        <taxon>Bacteria</taxon>
        <taxon>Bacillati</taxon>
        <taxon>Bacillota</taxon>
        <taxon>Clostridia</taxon>
        <taxon>Eubacteriales</taxon>
        <taxon>Peptococcaceae</taxon>
        <taxon>Thermanaerosceptrum</taxon>
    </lineage>
</organism>
<dbReference type="RefSeq" id="WP_034420646.1">
    <property type="nucleotide sequence ID" value="NZ_CP045798.1"/>
</dbReference>
<dbReference type="EMBL" id="CP045798">
    <property type="protein sequence ID" value="QNB46977.1"/>
    <property type="molecule type" value="Genomic_DNA"/>
</dbReference>